<dbReference type="OrthoDB" id="3759563at2"/>
<accession>A0A238W952</accession>
<gene>
    <name evidence="1" type="ORF">SAMN06265360_105172</name>
</gene>
<dbReference type="EMBL" id="FZNW01000005">
    <property type="protein sequence ID" value="SNR42199.1"/>
    <property type="molecule type" value="Genomic_DNA"/>
</dbReference>
<dbReference type="AlphaFoldDB" id="A0A238W952"/>
<evidence type="ECO:0000313" key="2">
    <source>
        <dbReference type="Proteomes" id="UP000198348"/>
    </source>
</evidence>
<organism evidence="1 2">
    <name type="scientific">Haloechinothrix alba</name>
    <dbReference type="NCBI Taxonomy" id="664784"/>
    <lineage>
        <taxon>Bacteria</taxon>
        <taxon>Bacillati</taxon>
        <taxon>Actinomycetota</taxon>
        <taxon>Actinomycetes</taxon>
        <taxon>Pseudonocardiales</taxon>
        <taxon>Pseudonocardiaceae</taxon>
        <taxon>Haloechinothrix</taxon>
    </lineage>
</organism>
<name>A0A238W952_9PSEU</name>
<evidence type="ECO:0000313" key="1">
    <source>
        <dbReference type="EMBL" id="SNR42199.1"/>
    </source>
</evidence>
<sequence length="344" mass="37348">MTVDPTELANRLLDAQVEFILGELTGDRLAEVVARDVDDLLGVAATTTLGHLVDRERVKATANTILDKPAGSAVIDPMVTGIADAVYRHAANDEHQLGEVVEREHVEALVTKVLGMRSLHEEILRRLGDSPVVATVASWFVTKLVADVMQQNRDLAERVPGVASLLSAGERATSKVRGATSRHLDQLLGDMAGKGTQLALRRVSGAIRHTVDEAPLHEAAMEVWDLHAEDTVSGLRDYLSREDLLELAGIGSEIWAILRDTEYFRTMIAAGVDVFFDTYGGYTVTELLDELGLSRDDLVTEVQRYAPAVVGALNADGQLAGLVRRRLEPFFHSEAVLGMLAGAR</sequence>
<dbReference type="Proteomes" id="UP000198348">
    <property type="component" value="Unassembled WGS sequence"/>
</dbReference>
<dbReference type="RefSeq" id="WP_089300488.1">
    <property type="nucleotide sequence ID" value="NZ_FZNW01000005.1"/>
</dbReference>
<protein>
    <submittedName>
        <fullName evidence="1">Uncharacterized protein</fullName>
    </submittedName>
</protein>
<reference evidence="1 2" key="1">
    <citation type="submission" date="2017-06" db="EMBL/GenBank/DDBJ databases">
        <authorList>
            <person name="Kim H.J."/>
            <person name="Triplett B.A."/>
        </authorList>
    </citation>
    <scope>NUCLEOTIDE SEQUENCE [LARGE SCALE GENOMIC DNA]</scope>
    <source>
        <strain evidence="1 2">DSM 45207</strain>
    </source>
</reference>
<proteinExistence type="predicted"/>
<keyword evidence="2" id="KW-1185">Reference proteome</keyword>